<accession>A0ABR2DIS5</accession>
<gene>
    <name evidence="1" type="ORF">V6N12_046481</name>
</gene>
<dbReference type="EMBL" id="JBBPBM010000025">
    <property type="protein sequence ID" value="KAK8540190.1"/>
    <property type="molecule type" value="Genomic_DNA"/>
</dbReference>
<name>A0ABR2DIS5_9ROSI</name>
<sequence length="72" mass="8149">MGQPSLSRIQRGWCSIRQLTRLASGAHSGDMARLQPMPRLTARTRPICSKVQQGRRESWPACISAQIWSISW</sequence>
<evidence type="ECO:0000313" key="1">
    <source>
        <dbReference type="EMBL" id="KAK8540190.1"/>
    </source>
</evidence>
<dbReference type="Proteomes" id="UP001472677">
    <property type="component" value="Unassembled WGS sequence"/>
</dbReference>
<reference evidence="1 2" key="1">
    <citation type="journal article" date="2024" name="G3 (Bethesda)">
        <title>Genome assembly of Hibiscus sabdariffa L. provides insights into metabolisms of medicinal natural products.</title>
        <authorList>
            <person name="Kim T."/>
        </authorList>
    </citation>
    <scope>NUCLEOTIDE SEQUENCE [LARGE SCALE GENOMIC DNA]</scope>
    <source>
        <strain evidence="1">TK-2024</strain>
        <tissue evidence="1">Old leaves</tissue>
    </source>
</reference>
<comment type="caution">
    <text evidence="1">The sequence shown here is derived from an EMBL/GenBank/DDBJ whole genome shotgun (WGS) entry which is preliminary data.</text>
</comment>
<organism evidence="1 2">
    <name type="scientific">Hibiscus sabdariffa</name>
    <name type="common">roselle</name>
    <dbReference type="NCBI Taxonomy" id="183260"/>
    <lineage>
        <taxon>Eukaryota</taxon>
        <taxon>Viridiplantae</taxon>
        <taxon>Streptophyta</taxon>
        <taxon>Embryophyta</taxon>
        <taxon>Tracheophyta</taxon>
        <taxon>Spermatophyta</taxon>
        <taxon>Magnoliopsida</taxon>
        <taxon>eudicotyledons</taxon>
        <taxon>Gunneridae</taxon>
        <taxon>Pentapetalae</taxon>
        <taxon>rosids</taxon>
        <taxon>malvids</taxon>
        <taxon>Malvales</taxon>
        <taxon>Malvaceae</taxon>
        <taxon>Malvoideae</taxon>
        <taxon>Hibiscus</taxon>
    </lineage>
</organism>
<protein>
    <submittedName>
        <fullName evidence="1">Uncharacterized protein</fullName>
    </submittedName>
</protein>
<proteinExistence type="predicted"/>
<evidence type="ECO:0000313" key="2">
    <source>
        <dbReference type="Proteomes" id="UP001472677"/>
    </source>
</evidence>
<keyword evidence="2" id="KW-1185">Reference proteome</keyword>